<dbReference type="PANTHER" id="PTHR46320">
    <property type="entry name" value="GLYCEROPHOSPHODIESTER PHOSPHODIESTERASE 1"/>
    <property type="match status" value="1"/>
</dbReference>
<keyword evidence="1" id="KW-1133">Transmembrane helix</keyword>
<protein>
    <submittedName>
        <fullName evidence="3">GP-PDE domain-containing protein</fullName>
    </submittedName>
</protein>
<dbReference type="Proteomes" id="UP000005237">
    <property type="component" value="Unassembled WGS sequence"/>
</dbReference>
<keyword evidence="4" id="KW-1185">Reference proteome</keyword>
<dbReference type="InterPro" id="IPR030395">
    <property type="entry name" value="GP_PDE_dom"/>
</dbReference>
<dbReference type="PROSITE" id="PS50007">
    <property type="entry name" value="PIPLC_X_DOMAIN"/>
    <property type="match status" value="1"/>
</dbReference>
<dbReference type="InterPro" id="IPR017946">
    <property type="entry name" value="PLC-like_Pdiesterase_TIM-brl"/>
</dbReference>
<proteinExistence type="predicted"/>
<evidence type="ECO:0000313" key="3">
    <source>
        <dbReference type="EnsemblMetazoa" id="CJA14438.1"/>
    </source>
</evidence>
<dbReference type="GO" id="GO:0005886">
    <property type="term" value="C:plasma membrane"/>
    <property type="evidence" value="ECO:0007669"/>
    <property type="project" value="TreeGrafter"/>
</dbReference>
<organism evidence="3 4">
    <name type="scientific">Caenorhabditis japonica</name>
    <dbReference type="NCBI Taxonomy" id="281687"/>
    <lineage>
        <taxon>Eukaryota</taxon>
        <taxon>Metazoa</taxon>
        <taxon>Ecdysozoa</taxon>
        <taxon>Nematoda</taxon>
        <taxon>Chromadorea</taxon>
        <taxon>Rhabditida</taxon>
        <taxon>Rhabditina</taxon>
        <taxon>Rhabditomorpha</taxon>
        <taxon>Rhabditoidea</taxon>
        <taxon>Rhabditidae</taxon>
        <taxon>Peloderinae</taxon>
        <taxon>Caenorhabditis</taxon>
    </lineage>
</organism>
<keyword evidence="1" id="KW-0472">Membrane</keyword>
<dbReference type="GO" id="GO:0006644">
    <property type="term" value="P:phospholipid metabolic process"/>
    <property type="evidence" value="ECO:0007669"/>
    <property type="project" value="TreeGrafter"/>
</dbReference>
<dbReference type="Gene3D" id="3.20.20.190">
    <property type="entry name" value="Phosphatidylinositol (PI) phosphodiesterase"/>
    <property type="match status" value="1"/>
</dbReference>
<sequence>MLALILCRCTLLIYLVLLIPVAITVLYYIMQNGTDMSEENRLEFFENFHFGGHRGSPAVTPENTITSFQKAKEDGCDVVEFDIHMSADGVPIVIHDDTTGRTGNSDLRVATATWKQLEAVELKQVGNSNGKIPTLAETIDFCVANQIKMLFDMKDDNAELITAVASEIKKRNLYKRVMVSSFNPLVPWRLKKIDRRIVTGLTLDRSYYSFSDDDRRAPFTRNMFSHWWNEVLDEVNILFSPLFVLPKFLGVDVIMFSYRLVCEETIRDAKERGFSVVAWTVNDADYMRILARNNVPFLTDHSSKVDKNMFTAKSSSKL</sequence>
<dbReference type="Pfam" id="PF03009">
    <property type="entry name" value="GDPD"/>
    <property type="match status" value="1"/>
</dbReference>
<dbReference type="PROSITE" id="PS51704">
    <property type="entry name" value="GP_PDE"/>
    <property type="match status" value="1"/>
</dbReference>
<dbReference type="PANTHER" id="PTHR46320:SF1">
    <property type="entry name" value="GLYCEROPHOSPHODIESTER PHOSPHODIESTERASE 1"/>
    <property type="match status" value="1"/>
</dbReference>
<reference evidence="4" key="1">
    <citation type="submission" date="2010-08" db="EMBL/GenBank/DDBJ databases">
        <authorList>
            <consortium name="Caenorhabditis japonica Sequencing Consortium"/>
            <person name="Wilson R.K."/>
        </authorList>
    </citation>
    <scope>NUCLEOTIDE SEQUENCE [LARGE SCALE GENOMIC DNA]</scope>
    <source>
        <strain evidence="4">DF5081</strain>
    </source>
</reference>
<dbReference type="GO" id="GO:0008889">
    <property type="term" value="F:glycerophosphodiester phosphodiesterase activity"/>
    <property type="evidence" value="ECO:0007669"/>
    <property type="project" value="TreeGrafter"/>
</dbReference>
<dbReference type="EnsemblMetazoa" id="CJA14438.1">
    <property type="protein sequence ID" value="CJA14438.1"/>
    <property type="gene ID" value="WBGene00133642"/>
</dbReference>
<dbReference type="OMA" id="EFNLHIG"/>
<evidence type="ECO:0000259" key="2">
    <source>
        <dbReference type="PROSITE" id="PS51704"/>
    </source>
</evidence>
<evidence type="ECO:0000256" key="1">
    <source>
        <dbReference type="SAM" id="Phobius"/>
    </source>
</evidence>
<dbReference type="GO" id="GO:0070291">
    <property type="term" value="P:N-acylethanolamine metabolic process"/>
    <property type="evidence" value="ECO:0007669"/>
    <property type="project" value="TreeGrafter"/>
</dbReference>
<reference evidence="3" key="2">
    <citation type="submission" date="2022-06" db="UniProtKB">
        <authorList>
            <consortium name="EnsemblMetazoa"/>
        </authorList>
    </citation>
    <scope>IDENTIFICATION</scope>
    <source>
        <strain evidence="3">DF5081</strain>
    </source>
</reference>
<dbReference type="SUPFAM" id="SSF51695">
    <property type="entry name" value="PLC-like phosphodiesterases"/>
    <property type="match status" value="1"/>
</dbReference>
<feature type="transmembrane region" description="Helical" evidence="1">
    <location>
        <begin position="12"/>
        <end position="30"/>
    </location>
</feature>
<feature type="domain" description="GP-PDE" evidence="2">
    <location>
        <begin position="48"/>
        <end position="310"/>
    </location>
</feature>
<keyword evidence="1" id="KW-0812">Transmembrane</keyword>
<dbReference type="AlphaFoldDB" id="A0A8R1DYV4"/>
<evidence type="ECO:0000313" key="4">
    <source>
        <dbReference type="Proteomes" id="UP000005237"/>
    </source>
</evidence>
<dbReference type="GO" id="GO:0006580">
    <property type="term" value="P:ethanolamine metabolic process"/>
    <property type="evidence" value="ECO:0007669"/>
    <property type="project" value="TreeGrafter"/>
</dbReference>
<accession>A0A8R1DYV4</accession>
<name>A0A8R1DYV4_CAEJA</name>